<dbReference type="Proteomes" id="UP000294887">
    <property type="component" value="Unassembled WGS sequence"/>
</dbReference>
<reference evidence="3 4" key="1">
    <citation type="submission" date="2019-03" db="EMBL/GenBank/DDBJ databases">
        <title>Genomic Encyclopedia of Type Strains, Phase IV (KMG-IV): sequencing the most valuable type-strain genomes for metagenomic binning, comparative biology and taxonomic classification.</title>
        <authorList>
            <person name="Goeker M."/>
        </authorList>
    </citation>
    <scope>NUCLEOTIDE SEQUENCE [LARGE SCALE GENOMIC DNA]</scope>
    <source>
        <strain evidence="3 4">DSM 24830</strain>
    </source>
</reference>
<dbReference type="RefSeq" id="WP_131906606.1">
    <property type="nucleotide sequence ID" value="NZ_BAAAFU010000006.1"/>
</dbReference>
<gene>
    <name evidence="3" type="ORF">EV695_2841</name>
</gene>
<organism evidence="3 4">
    <name type="scientific">Cocleimonas flava</name>
    <dbReference type="NCBI Taxonomy" id="634765"/>
    <lineage>
        <taxon>Bacteria</taxon>
        <taxon>Pseudomonadati</taxon>
        <taxon>Pseudomonadota</taxon>
        <taxon>Gammaproteobacteria</taxon>
        <taxon>Thiotrichales</taxon>
        <taxon>Thiotrichaceae</taxon>
        <taxon>Cocleimonas</taxon>
    </lineage>
</organism>
<dbReference type="InterPro" id="IPR050126">
    <property type="entry name" value="Ap4A_hydrolase"/>
</dbReference>
<evidence type="ECO:0000256" key="1">
    <source>
        <dbReference type="ARBA" id="ARBA00008950"/>
    </source>
</evidence>
<comment type="similarity">
    <text evidence="1">Belongs to the metallophosphoesterase superfamily. YfcE family.</text>
</comment>
<protein>
    <submittedName>
        <fullName evidence="3">Calcineurin-like phosphoesterase family protein</fullName>
    </submittedName>
</protein>
<dbReference type="EMBL" id="SMFQ01000004">
    <property type="protein sequence ID" value="TCJ84878.1"/>
    <property type="molecule type" value="Genomic_DNA"/>
</dbReference>
<sequence>MMAFKKTSKARTQDLQKVEAPLLIFGGCYSNLQATQALRDWASENNFLPDQCICTGDIVAYCGNPYETVELIRDWGVHCIQGNVEQSLATKADDCGCGFDENTTCDILSRGWYPIADAATTQDQRDWFKQLPEHLQFTVKDKLVRVVHGAVSDTSRFMFASQSDKDFIDEFSLCDDTDTDIIIAGHSGLPFTKKIDNKQWHNSGALGMPANDGTQSVWFSLLETVDDEIRFTHHRLKYDAESARQQMLKIHLTQGYHQALKTGLWPSMDVLPEYEKRQQGIALALI</sequence>
<accession>A0A4R1F054</accession>
<dbReference type="PANTHER" id="PTHR42850">
    <property type="entry name" value="METALLOPHOSPHOESTERASE"/>
    <property type="match status" value="1"/>
</dbReference>
<dbReference type="PANTHER" id="PTHR42850:SF2">
    <property type="entry name" value="BLL5683 PROTEIN"/>
    <property type="match status" value="1"/>
</dbReference>
<dbReference type="GO" id="GO:0005737">
    <property type="term" value="C:cytoplasm"/>
    <property type="evidence" value="ECO:0007669"/>
    <property type="project" value="TreeGrafter"/>
</dbReference>
<evidence type="ECO:0000259" key="2">
    <source>
        <dbReference type="Pfam" id="PF12850"/>
    </source>
</evidence>
<dbReference type="InterPro" id="IPR029052">
    <property type="entry name" value="Metallo-depent_PP-like"/>
</dbReference>
<dbReference type="Gene3D" id="3.60.21.10">
    <property type="match status" value="1"/>
</dbReference>
<keyword evidence="4" id="KW-1185">Reference proteome</keyword>
<dbReference type="InterPro" id="IPR024654">
    <property type="entry name" value="Calcineurin-like_PHP_lpxH"/>
</dbReference>
<evidence type="ECO:0000313" key="3">
    <source>
        <dbReference type="EMBL" id="TCJ84878.1"/>
    </source>
</evidence>
<dbReference type="InterPro" id="IPR011152">
    <property type="entry name" value="Pesterase_MJ0912"/>
</dbReference>
<dbReference type="GO" id="GO:0016791">
    <property type="term" value="F:phosphatase activity"/>
    <property type="evidence" value="ECO:0007669"/>
    <property type="project" value="TreeGrafter"/>
</dbReference>
<evidence type="ECO:0000313" key="4">
    <source>
        <dbReference type="Proteomes" id="UP000294887"/>
    </source>
</evidence>
<feature type="domain" description="Calcineurin-like phosphoesterase" evidence="2">
    <location>
        <begin position="46"/>
        <end position="217"/>
    </location>
</feature>
<dbReference type="SUPFAM" id="SSF56300">
    <property type="entry name" value="Metallo-dependent phosphatases"/>
    <property type="match status" value="1"/>
</dbReference>
<name>A0A4R1F054_9GAMM</name>
<dbReference type="CDD" id="cd00838">
    <property type="entry name" value="MPP_superfamily"/>
    <property type="match status" value="1"/>
</dbReference>
<dbReference type="PIRSF" id="PIRSF000883">
    <property type="entry name" value="Pesterase_MJ0912"/>
    <property type="match status" value="1"/>
</dbReference>
<comment type="caution">
    <text evidence="3">The sequence shown here is derived from an EMBL/GenBank/DDBJ whole genome shotgun (WGS) entry which is preliminary data.</text>
</comment>
<dbReference type="OrthoDB" id="9813918at2"/>
<dbReference type="Pfam" id="PF12850">
    <property type="entry name" value="Metallophos_2"/>
    <property type="match status" value="1"/>
</dbReference>
<dbReference type="AlphaFoldDB" id="A0A4R1F054"/>
<proteinExistence type="inferred from homology"/>